<dbReference type="EMBL" id="FTOH01000007">
    <property type="protein sequence ID" value="SIT02052.1"/>
    <property type="molecule type" value="Genomic_DNA"/>
</dbReference>
<proteinExistence type="predicted"/>
<evidence type="ECO:0000313" key="1">
    <source>
        <dbReference type="EMBL" id="SIT02052.1"/>
    </source>
</evidence>
<dbReference type="AlphaFoldDB" id="A0A1N7NUT6"/>
<organism evidence="1 2">
    <name type="scientific">Thalassolituus maritimus</name>
    <dbReference type="NCBI Taxonomy" id="484498"/>
    <lineage>
        <taxon>Bacteria</taxon>
        <taxon>Pseudomonadati</taxon>
        <taxon>Pseudomonadota</taxon>
        <taxon>Gammaproteobacteria</taxon>
        <taxon>Oceanospirillales</taxon>
        <taxon>Oceanospirillaceae</taxon>
        <taxon>Thalassolituus</taxon>
    </lineage>
</organism>
<sequence length="46" mass="5453">MNRWKEAFEKHPIHETLSWLDDAASSNVENLSEGDVEEQRRLKKNN</sequence>
<reference evidence="2" key="1">
    <citation type="submission" date="2017-01" db="EMBL/GenBank/DDBJ databases">
        <authorList>
            <person name="Varghese N."/>
            <person name="Submissions S."/>
        </authorList>
    </citation>
    <scope>NUCLEOTIDE SEQUENCE [LARGE SCALE GENOMIC DNA]</scope>
    <source>
        <strain evidence="2">DSM 24913</strain>
    </source>
</reference>
<protein>
    <submittedName>
        <fullName evidence="1">Uncharacterized protein</fullName>
    </submittedName>
</protein>
<evidence type="ECO:0000313" key="2">
    <source>
        <dbReference type="Proteomes" id="UP000185639"/>
    </source>
</evidence>
<name>A0A1N7NUT6_9GAMM</name>
<gene>
    <name evidence="1" type="ORF">SAMN05421686_107271</name>
</gene>
<dbReference type="Proteomes" id="UP000185639">
    <property type="component" value="Unassembled WGS sequence"/>
</dbReference>
<dbReference type="RefSeq" id="WP_175607911.1">
    <property type="nucleotide sequence ID" value="NZ_FTOH01000007.1"/>
</dbReference>
<accession>A0A1N7NUT6</accession>
<keyword evidence="2" id="KW-1185">Reference proteome</keyword>